<feature type="binding site" evidence="9">
    <location>
        <begin position="87"/>
        <end position="89"/>
    </location>
    <ligand>
        <name>ATP</name>
        <dbReference type="ChEBI" id="CHEBI:30616"/>
    </ligand>
</feature>
<evidence type="ECO:0000256" key="1">
    <source>
        <dbReference type="ARBA" id="ARBA00022490"/>
    </source>
</evidence>
<feature type="binding site" evidence="9">
    <location>
        <begin position="121"/>
        <end position="127"/>
    </location>
    <ligand>
        <name>ATP</name>
        <dbReference type="ChEBI" id="CHEBI:30616"/>
    </ligand>
</feature>
<dbReference type="UniPathway" id="UPA00241">
    <property type="reaction ID" value="UER00355"/>
</dbReference>
<evidence type="ECO:0000256" key="3">
    <source>
        <dbReference type="ARBA" id="ARBA00022695"/>
    </source>
</evidence>
<dbReference type="Pfam" id="PF01467">
    <property type="entry name" value="CTP_transf_like"/>
    <property type="match status" value="1"/>
</dbReference>
<evidence type="ECO:0000313" key="11">
    <source>
        <dbReference type="EMBL" id="VYT11797.1"/>
    </source>
</evidence>
<dbReference type="EMBL" id="CACRSM010000003">
    <property type="protein sequence ID" value="VYT11797.1"/>
    <property type="molecule type" value="Genomic_DNA"/>
</dbReference>
<dbReference type="HAMAP" id="MF_00151">
    <property type="entry name" value="PPAT_bact"/>
    <property type="match status" value="1"/>
</dbReference>
<protein>
    <recommendedName>
        <fullName evidence="9">Phosphopantetheine adenylyltransferase</fullName>
        <ecNumber evidence="9">2.7.7.3</ecNumber>
    </recommendedName>
    <alternativeName>
        <fullName evidence="9">Dephospho-CoA pyrophosphorylase</fullName>
    </alternativeName>
    <alternativeName>
        <fullName evidence="9">Pantetheine-phosphate adenylyltransferase</fullName>
        <shortName evidence="9">PPAT</shortName>
    </alternativeName>
</protein>
<feature type="binding site" evidence="9">
    <location>
        <position position="97"/>
    </location>
    <ligand>
        <name>ATP</name>
        <dbReference type="ChEBI" id="CHEBI:30616"/>
    </ligand>
</feature>
<accession>A0A6N2U2K0</accession>
<proteinExistence type="inferred from homology"/>
<dbReference type="PANTHER" id="PTHR21342">
    <property type="entry name" value="PHOSPHOPANTETHEINE ADENYLYLTRANSFERASE"/>
    <property type="match status" value="1"/>
</dbReference>
<feature type="domain" description="Cytidyltransferase-like" evidence="10">
    <location>
        <begin position="5"/>
        <end position="131"/>
    </location>
</feature>
<comment type="catalytic activity">
    <reaction evidence="8 9">
        <text>(R)-4'-phosphopantetheine + ATP + H(+) = 3'-dephospho-CoA + diphosphate</text>
        <dbReference type="Rhea" id="RHEA:19801"/>
        <dbReference type="ChEBI" id="CHEBI:15378"/>
        <dbReference type="ChEBI" id="CHEBI:30616"/>
        <dbReference type="ChEBI" id="CHEBI:33019"/>
        <dbReference type="ChEBI" id="CHEBI:57328"/>
        <dbReference type="ChEBI" id="CHEBI:61723"/>
        <dbReference type="EC" id="2.7.7.3"/>
    </reaction>
</comment>
<evidence type="ECO:0000259" key="10">
    <source>
        <dbReference type="Pfam" id="PF01467"/>
    </source>
</evidence>
<dbReference type="Gene3D" id="3.40.50.620">
    <property type="entry name" value="HUPs"/>
    <property type="match status" value="1"/>
</dbReference>
<feature type="binding site" evidence="9">
    <location>
        <position position="16"/>
    </location>
    <ligand>
        <name>ATP</name>
        <dbReference type="ChEBI" id="CHEBI:30616"/>
    </ligand>
</feature>
<evidence type="ECO:0000256" key="9">
    <source>
        <dbReference type="HAMAP-Rule" id="MF_00151"/>
    </source>
</evidence>
<comment type="similarity">
    <text evidence="9">Belongs to the bacterial CoaD family.</text>
</comment>
<dbReference type="GO" id="GO:0004595">
    <property type="term" value="F:pantetheine-phosphate adenylyltransferase activity"/>
    <property type="evidence" value="ECO:0007669"/>
    <property type="project" value="UniProtKB-UniRule"/>
</dbReference>
<dbReference type="InterPro" id="IPR004821">
    <property type="entry name" value="Cyt_trans-like"/>
</dbReference>
<evidence type="ECO:0000256" key="5">
    <source>
        <dbReference type="ARBA" id="ARBA00022840"/>
    </source>
</evidence>
<dbReference type="SUPFAM" id="SSF52374">
    <property type="entry name" value="Nucleotidylyl transferase"/>
    <property type="match status" value="1"/>
</dbReference>
<evidence type="ECO:0000256" key="7">
    <source>
        <dbReference type="ARBA" id="ARBA00022993"/>
    </source>
</evidence>
<comment type="subcellular location">
    <subcellularLocation>
        <location evidence="9">Cytoplasm</location>
    </subcellularLocation>
</comment>
<reference evidence="11" key="1">
    <citation type="submission" date="2019-11" db="EMBL/GenBank/DDBJ databases">
        <authorList>
            <person name="Feng L."/>
        </authorList>
    </citation>
    <scope>NUCLEOTIDE SEQUENCE</scope>
    <source>
        <strain evidence="11">AodontolyticusLFYP35</strain>
    </source>
</reference>
<dbReference type="GO" id="GO:0005524">
    <property type="term" value="F:ATP binding"/>
    <property type="evidence" value="ECO:0007669"/>
    <property type="project" value="UniProtKB-KW"/>
</dbReference>
<feature type="binding site" evidence="9">
    <location>
        <position position="40"/>
    </location>
    <ligand>
        <name>substrate</name>
    </ligand>
</feature>
<dbReference type="PANTHER" id="PTHR21342:SF1">
    <property type="entry name" value="PHOSPHOPANTETHEINE ADENYLYLTRANSFERASE"/>
    <property type="match status" value="1"/>
</dbReference>
<feature type="site" description="Transition state stabilizer" evidence="9">
    <location>
        <position position="16"/>
    </location>
</feature>
<keyword evidence="1 9" id="KW-0963">Cytoplasm</keyword>
<feature type="binding site" evidence="9">
    <location>
        <position position="86"/>
    </location>
    <ligand>
        <name>substrate</name>
    </ligand>
</feature>
<comment type="pathway">
    <text evidence="9">Cofactor biosynthesis; coenzyme A biosynthesis; CoA from (R)-pantothenate: step 4/5.</text>
</comment>
<dbReference type="PRINTS" id="PR01020">
    <property type="entry name" value="LPSBIOSNTHSS"/>
</dbReference>
<feature type="binding site" evidence="9">
    <location>
        <begin position="8"/>
        <end position="9"/>
    </location>
    <ligand>
        <name>ATP</name>
        <dbReference type="ChEBI" id="CHEBI:30616"/>
    </ligand>
</feature>
<keyword evidence="6 9" id="KW-0460">Magnesium</keyword>
<keyword evidence="3 9" id="KW-0548">Nucleotidyltransferase</keyword>
<organism evidence="11">
    <name type="scientific">Schaalia odontolytica</name>
    <dbReference type="NCBI Taxonomy" id="1660"/>
    <lineage>
        <taxon>Bacteria</taxon>
        <taxon>Bacillati</taxon>
        <taxon>Actinomycetota</taxon>
        <taxon>Actinomycetes</taxon>
        <taxon>Actinomycetales</taxon>
        <taxon>Actinomycetaceae</taxon>
        <taxon>Schaalia</taxon>
    </lineage>
</organism>
<comment type="subunit">
    <text evidence="9">Homohexamer.</text>
</comment>
<dbReference type="InterPro" id="IPR014729">
    <property type="entry name" value="Rossmann-like_a/b/a_fold"/>
</dbReference>
<comment type="cofactor">
    <cofactor evidence="9">
        <name>Mg(2+)</name>
        <dbReference type="ChEBI" id="CHEBI:18420"/>
    </cofactor>
</comment>
<dbReference type="AlphaFoldDB" id="A0A6N2U2K0"/>
<dbReference type="GO" id="GO:0015937">
    <property type="term" value="P:coenzyme A biosynthetic process"/>
    <property type="evidence" value="ECO:0007669"/>
    <property type="project" value="UniProtKB-UniRule"/>
</dbReference>
<dbReference type="NCBIfam" id="TIGR00125">
    <property type="entry name" value="cyt_tran_rel"/>
    <property type="match status" value="1"/>
</dbReference>
<dbReference type="NCBIfam" id="TIGR01510">
    <property type="entry name" value="coaD_prev_kdtB"/>
    <property type="match status" value="1"/>
</dbReference>
<dbReference type="InterPro" id="IPR001980">
    <property type="entry name" value="PPAT"/>
</dbReference>
<feature type="binding site" evidence="9">
    <location>
        <position position="72"/>
    </location>
    <ligand>
        <name>substrate</name>
    </ligand>
</feature>
<keyword evidence="7 9" id="KW-0173">Coenzyme A biosynthesis</keyword>
<comment type="function">
    <text evidence="9">Reversibly transfers an adenylyl group from ATP to 4'-phosphopantetheine, yielding dephospho-CoA (dPCoA) and pyrophosphate.</text>
</comment>
<keyword evidence="5 9" id="KW-0067">ATP-binding</keyword>
<name>A0A6N2U2K0_9ACTO</name>
<evidence type="ECO:0000256" key="6">
    <source>
        <dbReference type="ARBA" id="ARBA00022842"/>
    </source>
</evidence>
<evidence type="ECO:0000256" key="8">
    <source>
        <dbReference type="ARBA" id="ARBA00029346"/>
    </source>
</evidence>
<keyword evidence="4 9" id="KW-0547">Nucleotide-binding</keyword>
<evidence type="ECO:0000256" key="4">
    <source>
        <dbReference type="ARBA" id="ARBA00022741"/>
    </source>
</evidence>
<dbReference type="EC" id="2.7.7.3" evidence="9"/>
<evidence type="ECO:0000256" key="2">
    <source>
        <dbReference type="ARBA" id="ARBA00022679"/>
    </source>
</evidence>
<feature type="binding site" evidence="9">
    <location>
        <position position="8"/>
    </location>
    <ligand>
        <name>substrate</name>
    </ligand>
</feature>
<keyword evidence="2 9" id="KW-0808">Transferase</keyword>
<dbReference type="GO" id="GO:0005737">
    <property type="term" value="C:cytoplasm"/>
    <property type="evidence" value="ECO:0007669"/>
    <property type="project" value="UniProtKB-SubCell"/>
</dbReference>
<gene>
    <name evidence="9 11" type="primary">coaD</name>
    <name evidence="11" type="ORF">AOLFYP35_01607</name>
</gene>
<sequence length="169" mass="18085">MKAVIPGSFDPLTIGHLDFITRASRLVDHLIVAVGVNSAKASASDIRCRVDSARAGLAHLPKVEVLPMNTLLVDFCRAHDADLVIKGVRGNSDVESEMAQAVTNREIGGVETLWIPTDPALGHVSSSLVRELFAWGMDVSRYVPASVLAIWGENREAVYAQNPIGGDNG</sequence>